<dbReference type="PROSITE" id="PS00608">
    <property type="entry name" value="GLYCOSYL_HYDROL_F2_2"/>
    <property type="match status" value="1"/>
</dbReference>
<feature type="domain" description="Glycosyl hydrolases family 2 sugar binding" evidence="6">
    <location>
        <begin position="16"/>
        <end position="192"/>
    </location>
</feature>
<evidence type="ECO:0000259" key="4">
    <source>
        <dbReference type="Pfam" id="PF00703"/>
    </source>
</evidence>
<evidence type="ECO:0000313" key="8">
    <source>
        <dbReference type="Proteomes" id="UP000553776"/>
    </source>
</evidence>
<feature type="domain" description="Glycoside hydrolase family 2 catalytic" evidence="5">
    <location>
        <begin position="342"/>
        <end position="520"/>
    </location>
</feature>
<dbReference type="SUPFAM" id="SSF51445">
    <property type="entry name" value="(Trans)glycosidases"/>
    <property type="match status" value="1"/>
</dbReference>
<evidence type="ECO:0000313" key="7">
    <source>
        <dbReference type="EMBL" id="MBB6693137.1"/>
    </source>
</evidence>
<dbReference type="Gene3D" id="2.60.40.10">
    <property type="entry name" value="Immunoglobulins"/>
    <property type="match status" value="1"/>
</dbReference>
<name>A0A841TX47_9BACL</name>
<reference evidence="7 8" key="1">
    <citation type="submission" date="2020-08" db="EMBL/GenBank/DDBJ databases">
        <title>Cohnella phylogeny.</title>
        <authorList>
            <person name="Dunlap C."/>
        </authorList>
    </citation>
    <scope>NUCLEOTIDE SEQUENCE [LARGE SCALE GENOMIC DNA]</scope>
    <source>
        <strain evidence="7 8">DSM 25239</strain>
    </source>
</reference>
<dbReference type="Pfam" id="PF02836">
    <property type="entry name" value="Glyco_hydro_2_C"/>
    <property type="match status" value="1"/>
</dbReference>
<dbReference type="RefSeq" id="WP_185137121.1">
    <property type="nucleotide sequence ID" value="NZ_JACJVR010000066.1"/>
</dbReference>
<evidence type="ECO:0000259" key="5">
    <source>
        <dbReference type="Pfam" id="PF02836"/>
    </source>
</evidence>
<dbReference type="InterPro" id="IPR013783">
    <property type="entry name" value="Ig-like_fold"/>
</dbReference>
<evidence type="ECO:0000256" key="3">
    <source>
        <dbReference type="ARBA" id="ARBA00023295"/>
    </source>
</evidence>
<comment type="caution">
    <text evidence="7">The sequence shown here is derived from an EMBL/GenBank/DDBJ whole genome shotgun (WGS) entry which is preliminary data.</text>
</comment>
<dbReference type="EMBL" id="JACJVR010000066">
    <property type="protein sequence ID" value="MBB6693137.1"/>
    <property type="molecule type" value="Genomic_DNA"/>
</dbReference>
<keyword evidence="3" id="KW-0326">Glycosidase</keyword>
<gene>
    <name evidence="7" type="ORF">H7B90_17160</name>
</gene>
<dbReference type="GO" id="GO:0005975">
    <property type="term" value="P:carbohydrate metabolic process"/>
    <property type="evidence" value="ECO:0007669"/>
    <property type="project" value="InterPro"/>
</dbReference>
<dbReference type="InterPro" id="IPR006103">
    <property type="entry name" value="Glyco_hydro_2_cat"/>
</dbReference>
<proteinExistence type="inferred from homology"/>
<dbReference type="InterPro" id="IPR051913">
    <property type="entry name" value="GH2_Domain-Containing"/>
</dbReference>
<dbReference type="InterPro" id="IPR036156">
    <property type="entry name" value="Beta-gal/glucu_dom_sf"/>
</dbReference>
<keyword evidence="2 7" id="KW-0378">Hydrolase</keyword>
<evidence type="ECO:0000259" key="6">
    <source>
        <dbReference type="Pfam" id="PF02837"/>
    </source>
</evidence>
<accession>A0A841TX47</accession>
<dbReference type="InterPro" id="IPR006102">
    <property type="entry name" value="Ig-like_GH2"/>
</dbReference>
<dbReference type="Gene3D" id="3.20.20.80">
    <property type="entry name" value="Glycosidases"/>
    <property type="match status" value="1"/>
</dbReference>
<evidence type="ECO:0000256" key="1">
    <source>
        <dbReference type="ARBA" id="ARBA00007401"/>
    </source>
</evidence>
<dbReference type="Pfam" id="PF02837">
    <property type="entry name" value="Glyco_hydro_2_N"/>
    <property type="match status" value="1"/>
</dbReference>
<dbReference type="Proteomes" id="UP000553776">
    <property type="component" value="Unassembled WGS sequence"/>
</dbReference>
<dbReference type="SUPFAM" id="SSF49303">
    <property type="entry name" value="beta-Galactosidase/glucuronidase domain"/>
    <property type="match status" value="1"/>
</dbReference>
<dbReference type="InterPro" id="IPR008979">
    <property type="entry name" value="Galactose-bd-like_sf"/>
</dbReference>
<dbReference type="GO" id="GO:0004553">
    <property type="term" value="F:hydrolase activity, hydrolyzing O-glycosyl compounds"/>
    <property type="evidence" value="ECO:0007669"/>
    <property type="project" value="InterPro"/>
</dbReference>
<keyword evidence="8" id="KW-1185">Reference proteome</keyword>
<sequence>MTTVRASLQCRSSLCLNGEWDFMPLYEEPLRRELPERLVYETRKVRVPSSWRSSFVNGQGKLFGEIPEHGYAPMDLHGYPEEWKAADAGVLHRSFRVPAEMAGQRIVLRLDGMMQKAAVYLDREKLAVWEDGYLPLRLDVTDRVTPGGEHDLHVVCGSFDQVTIASGQKKTTGLTGSWFSYVSRGIWQDVWLESYPRVALADVVIRTSFRHGTLEVDAAIEAIEAMGAMEAAGSPSENGMPALTATLCVRERGSGGSGPGSAPVLRAEAKVRLGEAKPNLCENDPAGIRAYQAQFRLDWKDARLWSPDDPFLYEAEIALRTAGGEPFDVRTETFGFREFWTEGPRFVLNGVPINLRGDSWHFQGGIQMTDAYVRNWYRMCREVGINCVRLHAEPYPTRYLDIADEEGMLIVDETAIYGSGKTMQADHPDYLANCEAHIRRLLRRDRNHPSVILWSLQNEMRWVDGRDGFKRFMPGWMAMMKEIDPTRPIIAEGDNRLLPKERTEVESRHYNIDGTIAQWDRSVPLVFGEHGGWWYICPQNASPYLGLSAYRGTDESALGLAEKERLFVEYARRQGVSGISTFNFAHYFMRAMPDETIQLDWEKEVPSAPGVRPDQIPAYSLTLNNGLLPEEYPAYRPNPAFAVMAAAFKPATILPAEYNRSFFDDGPVVRRFDVYNDTLRARDVEVECRIRQGDRIVHEETFRFRQEPAERRTVTLRWTPERAACAAGAAETAELTAVLRHDGEPMHELRAGYKIYSAARCKSEPVAMEGPVAFAGSDADYETIRRLAPACERVAEADIPALPADGVLIVGSGRSDPDGSLERGLKRYVAAGGRLLLLEQRELSLGKLALSRRGFRRAHAGSYSHPALAGFGDEDLMYWHEECGENGPEPIIRAAFFKPASASYRMLLECGAGDFGDGGDLWTPLLEYRGERGMFLANQLEIMSCAERVPQAMLLLRNLLAYAGRAIEGSEKSEKTEKTGKTEEPIIAVKNAEATNAAEKVASTATYVSPGGEADRLLSRLALVCDPLSRLSDEALEGRRLLVAEAGLLAEPGAAETARRFAEAGGRVVLLPAAPGDEAALARLLAREVRVAPHETYHLEADYAFEETSGFSPVDLFGFDKVFLSPRDTVNRVLAAHRLEAEGMDSLCASVEGTAWKDYFIGGHTSEYSRLALVELNRRKAREPGRFLLRAGIGRGSAVCSQLLPDPDSDKSVRLYAALLGNLGASFADGALTGTKGDAENAVEAIMALPCPPHVPLEEMTAYYTDPEFSLNNLGEGLYGWMTKKERGPEDGRFRIAAPQGRPWLFSGFVHVPGPGRTGKLRVTGNYPYELYLNGAPVPAPGSGIALLGGINRLIVVVRAGEEPLELGLVFLKPDGSYMNDLEYSLTIDEVEPK</sequence>
<dbReference type="PANTHER" id="PTHR42732:SF1">
    <property type="entry name" value="BETA-MANNOSIDASE"/>
    <property type="match status" value="1"/>
</dbReference>
<dbReference type="PANTHER" id="PTHR42732">
    <property type="entry name" value="BETA-GALACTOSIDASE"/>
    <property type="match status" value="1"/>
</dbReference>
<dbReference type="SUPFAM" id="SSF49785">
    <property type="entry name" value="Galactose-binding domain-like"/>
    <property type="match status" value="1"/>
</dbReference>
<evidence type="ECO:0000256" key="2">
    <source>
        <dbReference type="ARBA" id="ARBA00022801"/>
    </source>
</evidence>
<dbReference type="InterPro" id="IPR017853">
    <property type="entry name" value="GH"/>
</dbReference>
<comment type="similarity">
    <text evidence="1">Belongs to the glycosyl hydrolase 2 family.</text>
</comment>
<dbReference type="InterPro" id="IPR006104">
    <property type="entry name" value="Glyco_hydro_2_N"/>
</dbReference>
<protein>
    <submittedName>
        <fullName evidence="7">Glycoside hydrolase family 2</fullName>
    </submittedName>
</protein>
<feature type="domain" description="Glycoside hydrolase family 2 immunoglobulin-like beta-sandwich" evidence="4">
    <location>
        <begin position="296"/>
        <end position="337"/>
    </location>
</feature>
<dbReference type="InterPro" id="IPR023232">
    <property type="entry name" value="Glyco_hydro_2_AS"/>
</dbReference>
<organism evidence="7 8">
    <name type="scientific">Cohnella xylanilytica</name>
    <dbReference type="NCBI Taxonomy" id="557555"/>
    <lineage>
        <taxon>Bacteria</taxon>
        <taxon>Bacillati</taxon>
        <taxon>Bacillota</taxon>
        <taxon>Bacilli</taxon>
        <taxon>Bacillales</taxon>
        <taxon>Paenibacillaceae</taxon>
        <taxon>Cohnella</taxon>
    </lineage>
</organism>
<dbReference type="Gene3D" id="2.60.120.260">
    <property type="entry name" value="Galactose-binding domain-like"/>
    <property type="match status" value="1"/>
</dbReference>
<dbReference type="Pfam" id="PF00703">
    <property type="entry name" value="Glyco_hydro_2"/>
    <property type="match status" value="1"/>
</dbReference>